<dbReference type="Proteomes" id="UP000244926">
    <property type="component" value="Chromosome I"/>
</dbReference>
<comment type="subcellular location">
    <subcellularLocation>
        <location evidence="9">Cytoplasm</location>
    </subcellularLocation>
</comment>
<sequence>MGFYSPSTISNYFLYSGAGNRFLLSEKVPATKELKLLCEETQVDGFLFLKPSSCADARLIIFNSDGSRPTMCGNGLRCVIAHLAVDIGKSEISIETDNGIYSGYFYSWNRVLVDMTLSDWQFSIHELEWSPDPLPEEVFFINTGVPHVVAFVPELGNLDLARLGPFLRNHQIFSPQGVNVNFVQVIGHCELRVRTYERGVERETAACGTGVLASALVASKCYGWNSSVYIRTWGEASMTVSKSKDRVYLEGPVRRNLQVV</sequence>
<dbReference type="UniPathway" id="UPA00034">
    <property type="reaction ID" value="UER00025"/>
</dbReference>
<comment type="subunit">
    <text evidence="9">Homodimer.</text>
</comment>
<feature type="site" description="Could be important to modulate the pK values of the two catalytic cysteine residues" evidence="9">
    <location>
        <position position="197"/>
    </location>
</feature>
<dbReference type="GO" id="GO:0005829">
    <property type="term" value="C:cytosol"/>
    <property type="evidence" value="ECO:0007669"/>
    <property type="project" value="TreeGrafter"/>
</dbReference>
<keyword evidence="5 9" id="KW-0028">Amino-acid biosynthesis</keyword>
<feature type="binding site" evidence="9">
    <location>
        <begin position="208"/>
        <end position="209"/>
    </location>
    <ligand>
        <name>substrate</name>
    </ligand>
</feature>
<dbReference type="GO" id="GO:0009089">
    <property type="term" value="P:lysine biosynthetic process via diaminopimelate"/>
    <property type="evidence" value="ECO:0007669"/>
    <property type="project" value="UniProtKB-UniRule"/>
</dbReference>
<dbReference type="SUPFAM" id="SSF54506">
    <property type="entry name" value="Diaminopimelate epimerase-like"/>
    <property type="match status" value="2"/>
</dbReference>
<dbReference type="NCBIfam" id="NF038284">
    <property type="entry name" value="bifunc_DapF"/>
    <property type="match status" value="1"/>
</dbReference>
<feature type="site" description="Could be important to modulate the pK values of the two catalytic cysteine residues" evidence="9">
    <location>
        <position position="147"/>
    </location>
</feature>
<protein>
    <recommendedName>
        <fullName evidence="3 9">Diaminopimelate epimerase</fullName>
        <shortName evidence="9">DAP epimerase</shortName>
        <ecNumber evidence="3 9">5.1.1.7</ecNumber>
    </recommendedName>
    <alternativeName>
        <fullName evidence="9">PLP-independent amino acid racemase</fullName>
    </alternativeName>
</protein>
<evidence type="ECO:0000256" key="2">
    <source>
        <dbReference type="ARBA" id="ARBA00010219"/>
    </source>
</evidence>
<evidence type="ECO:0000256" key="1">
    <source>
        <dbReference type="ARBA" id="ARBA00005196"/>
    </source>
</evidence>
<comment type="caution">
    <text evidence="9">Lacks conserved residue(s) required for the propagation of feature annotation.</text>
</comment>
<comment type="pathway">
    <text evidence="1 9">Amino-acid biosynthesis; L-lysine biosynthesis via DAP pathway; DL-2,6-diaminopimelate from LL-2,6-diaminopimelate: step 1/1.</text>
</comment>
<feature type="binding site" evidence="9">
    <location>
        <position position="63"/>
    </location>
    <ligand>
        <name>substrate</name>
    </ligand>
</feature>
<dbReference type="PANTHER" id="PTHR31689">
    <property type="entry name" value="DIAMINOPIMELATE EPIMERASE, CHLOROPLASTIC"/>
    <property type="match status" value="1"/>
</dbReference>
<dbReference type="EMBL" id="LT993738">
    <property type="protein sequence ID" value="SPN73638.1"/>
    <property type="molecule type" value="Genomic_DNA"/>
</dbReference>
<accession>A0A2R8FB40</accession>
<feature type="binding site" evidence="9">
    <location>
        <position position="179"/>
    </location>
    <ligand>
        <name>substrate</name>
    </ligand>
</feature>
<dbReference type="OrthoDB" id="9805408at2"/>
<keyword evidence="6 9" id="KW-0457">Lysine biosynthesis</keyword>
<feature type="active site" description="Proton acceptor" evidence="9">
    <location>
        <position position="207"/>
    </location>
</feature>
<dbReference type="EC" id="5.1.1.7" evidence="3 9"/>
<evidence type="ECO:0000256" key="5">
    <source>
        <dbReference type="ARBA" id="ARBA00022605"/>
    </source>
</evidence>
<name>A0A2R8FB40_9CHLA</name>
<feature type="binding site" evidence="9">
    <location>
        <begin position="197"/>
        <end position="198"/>
    </location>
    <ligand>
        <name>substrate</name>
    </ligand>
</feature>
<dbReference type="NCBIfam" id="TIGR00652">
    <property type="entry name" value="DapF"/>
    <property type="match status" value="1"/>
</dbReference>
<dbReference type="PANTHER" id="PTHR31689:SF0">
    <property type="entry name" value="DIAMINOPIMELATE EPIMERASE"/>
    <property type="match status" value="1"/>
</dbReference>
<dbReference type="Gene3D" id="3.10.310.10">
    <property type="entry name" value="Diaminopimelate Epimerase, Chain A, domain 1"/>
    <property type="match status" value="2"/>
</dbReference>
<evidence type="ECO:0000256" key="7">
    <source>
        <dbReference type="ARBA" id="ARBA00023235"/>
    </source>
</evidence>
<evidence type="ECO:0000256" key="9">
    <source>
        <dbReference type="HAMAP-Rule" id="MF_00197"/>
    </source>
</evidence>
<dbReference type="RefSeq" id="WP_108896595.1">
    <property type="nucleotide sequence ID" value="NZ_LT993738.1"/>
</dbReference>
<gene>
    <name evidence="9 11" type="primary">dapF</name>
    <name evidence="11" type="ORF">C10C_0473</name>
</gene>
<reference evidence="12" key="1">
    <citation type="submission" date="2017-11" db="EMBL/GenBank/DDBJ databases">
        <authorList>
            <person name="Seth-Smith MB H."/>
        </authorList>
    </citation>
    <scope>NUCLEOTIDE SEQUENCE [LARGE SCALE GENOMIC DNA]</scope>
</reference>
<dbReference type="PROSITE" id="PS01326">
    <property type="entry name" value="DAP_EPIMERASE"/>
    <property type="match status" value="1"/>
</dbReference>
<feature type="binding site" evidence="9">
    <location>
        <position position="20"/>
    </location>
    <ligand>
        <name>substrate</name>
    </ligand>
</feature>
<dbReference type="HAMAP" id="MF_00197">
    <property type="entry name" value="DAP_epimerase"/>
    <property type="match status" value="1"/>
</dbReference>
<keyword evidence="7 9" id="KW-0413">Isomerase</keyword>
<dbReference type="InterPro" id="IPR053407">
    <property type="entry name" value="DAP_Epimerase"/>
</dbReference>
<feature type="active site" evidence="10">
    <location>
        <position position="72"/>
    </location>
</feature>
<evidence type="ECO:0000256" key="8">
    <source>
        <dbReference type="ARBA" id="ARBA00051712"/>
    </source>
</evidence>
<dbReference type="Pfam" id="PF01678">
    <property type="entry name" value="DAP_epimerase"/>
    <property type="match status" value="2"/>
</dbReference>
<evidence type="ECO:0000256" key="4">
    <source>
        <dbReference type="ARBA" id="ARBA00022490"/>
    </source>
</evidence>
<dbReference type="GO" id="GO:0008837">
    <property type="term" value="F:diaminopimelate epimerase activity"/>
    <property type="evidence" value="ECO:0007669"/>
    <property type="project" value="UniProtKB-UniRule"/>
</dbReference>
<dbReference type="KEGG" id="csee:C10C_0473"/>
<evidence type="ECO:0000256" key="10">
    <source>
        <dbReference type="PROSITE-ProRule" id="PRU10125"/>
    </source>
</evidence>
<evidence type="ECO:0000313" key="11">
    <source>
        <dbReference type="EMBL" id="SPN73638.1"/>
    </source>
</evidence>
<evidence type="ECO:0000256" key="3">
    <source>
        <dbReference type="ARBA" id="ARBA00013080"/>
    </source>
</evidence>
<keyword evidence="4 9" id="KW-0963">Cytoplasm</keyword>
<organism evidence="11 12">
    <name type="scientific">Chlamydia serpentis</name>
    <dbReference type="NCBI Taxonomy" id="1967782"/>
    <lineage>
        <taxon>Bacteria</taxon>
        <taxon>Pseudomonadati</taxon>
        <taxon>Chlamydiota</taxon>
        <taxon>Chlamydiia</taxon>
        <taxon>Chlamydiales</taxon>
        <taxon>Chlamydiaceae</taxon>
        <taxon>Chlamydia/Chlamydophila group</taxon>
        <taxon>Chlamydia</taxon>
    </lineage>
</organism>
<comment type="similarity">
    <text evidence="2 9">Belongs to the diaminopimelate epimerase family.</text>
</comment>
<proteinExistence type="inferred from homology"/>
<dbReference type="AlphaFoldDB" id="A0A2R8FB40"/>
<evidence type="ECO:0000256" key="6">
    <source>
        <dbReference type="ARBA" id="ARBA00023154"/>
    </source>
</evidence>
<feature type="binding site" evidence="9">
    <location>
        <begin position="73"/>
        <end position="74"/>
    </location>
    <ligand>
        <name>substrate</name>
    </ligand>
</feature>
<keyword evidence="12" id="KW-1185">Reference proteome</keyword>
<comment type="catalytic activity">
    <reaction evidence="8 9">
        <text>(2S,6S)-2,6-diaminopimelate = meso-2,6-diaminopimelate</text>
        <dbReference type="Rhea" id="RHEA:15393"/>
        <dbReference type="ChEBI" id="CHEBI:57609"/>
        <dbReference type="ChEBI" id="CHEBI:57791"/>
        <dbReference type="EC" id="5.1.1.7"/>
    </reaction>
</comment>
<comment type="function">
    <text evidence="9">Catalyzes the stereoinversion of LL-2,6-diaminopimelate (L,L-DAP) to meso-diaminopimelate (meso-DAP), a precursor of L-lysine and an essential component of the bacterial peptidoglycan.</text>
</comment>
<dbReference type="InterPro" id="IPR018510">
    <property type="entry name" value="DAP_epimerase_AS"/>
</dbReference>
<dbReference type="InterPro" id="IPR001653">
    <property type="entry name" value="DAP_epimerase_DapF"/>
</dbReference>
<evidence type="ECO:0000313" key="12">
    <source>
        <dbReference type="Proteomes" id="UP000244926"/>
    </source>
</evidence>
<feature type="active site" description="Proton donor" evidence="9">
    <location>
        <position position="72"/>
    </location>
</feature>